<dbReference type="AlphaFoldDB" id="A0A0U1DL49"/>
<keyword evidence="6" id="KW-1185">Reference proteome</keyword>
<feature type="domain" description="AMP-binding enzyme C-terminal" evidence="4">
    <location>
        <begin position="452"/>
        <end position="527"/>
    </location>
</feature>
<dbReference type="PANTHER" id="PTHR43201:SF5">
    <property type="entry name" value="MEDIUM-CHAIN ACYL-COA LIGASE ACSF2, MITOCHONDRIAL"/>
    <property type="match status" value="1"/>
</dbReference>
<sequence length="545" mass="59640">MKNKVIHRWHDEEQAQRYRQAGIWGDQTLPEVFDEHVARDPDRMALIDDHVRWTYGELADLTRRAANLLLHRGVKPGDPVAVQLPTCGLLPLVHLAANRIGAYIVAMPTRWRRAEVGALLDTIGAQVLIGVESDGDIDVRALHDDLRATLPDLCEVLYARTGAADGFEALIRATEPLDAATAHQLRADPDEPAHVMCSSGTTGVPKASLWSGNDMITLLVHQTAQALRLTREDVAAAIAPAGQGSTGYIFAILMPLLIGATSAMLEHWRPQPALELITRERCTFATAIPTQMVMMLDLDLESADLSAFTRFNNAGAPLPPRVAEEIERRMGCKVQNVYGTTDGGVPTMTTLDDPEWARWTTVGRVCAGEEVQLRAPDGTVVAQGQTGEVFWRGANNTYGYLNQPDYDLANWDAEGWYRSGDLGEFDDAGYLRIVGRAKDMILRGGMNIFPFEVERVLIKHNAVAAVAIVPVPDARLGERACAVVVASGQPPTLSDLTEFLDHHGLAKFKFPEHLLIVDELPINPGGKVDKNRLQALAADLVLPSY</sequence>
<evidence type="ECO:0000313" key="6">
    <source>
        <dbReference type="Proteomes" id="UP000199601"/>
    </source>
</evidence>
<accession>A0A0U1DL49</accession>
<evidence type="ECO:0000313" key="5">
    <source>
        <dbReference type="EMBL" id="CQD18637.1"/>
    </source>
</evidence>
<gene>
    <name evidence="5" type="ORF">BN000_04253</name>
</gene>
<keyword evidence="2" id="KW-0436">Ligase</keyword>
<dbReference type="InterPro" id="IPR042099">
    <property type="entry name" value="ANL_N_sf"/>
</dbReference>
<evidence type="ECO:0000256" key="1">
    <source>
        <dbReference type="ARBA" id="ARBA00006432"/>
    </source>
</evidence>
<dbReference type="Pfam" id="PF13193">
    <property type="entry name" value="AMP-binding_C"/>
    <property type="match status" value="1"/>
</dbReference>
<dbReference type="Pfam" id="PF00501">
    <property type="entry name" value="AMP-binding"/>
    <property type="match status" value="1"/>
</dbReference>
<dbReference type="InterPro" id="IPR045851">
    <property type="entry name" value="AMP-bd_C_sf"/>
</dbReference>
<feature type="domain" description="AMP-dependent synthetase/ligase" evidence="3">
    <location>
        <begin position="33"/>
        <end position="401"/>
    </location>
</feature>
<dbReference type="PANTHER" id="PTHR43201">
    <property type="entry name" value="ACYL-COA SYNTHETASE"/>
    <property type="match status" value="1"/>
</dbReference>
<reference evidence="6" key="1">
    <citation type="submission" date="2015-03" db="EMBL/GenBank/DDBJ databases">
        <authorList>
            <person name="Urmite Genomes"/>
        </authorList>
    </citation>
    <scope>NUCLEOTIDE SEQUENCE [LARGE SCALE GENOMIC DNA]</scope>
    <source>
        <strain evidence="6">CSUR P1344</strain>
    </source>
</reference>
<name>A0A0U1DL49_9MYCO</name>
<dbReference type="RefSeq" id="WP_090422631.1">
    <property type="nucleotide sequence ID" value="NZ_CTEC01000002.1"/>
</dbReference>
<dbReference type="GO" id="GO:0006631">
    <property type="term" value="P:fatty acid metabolic process"/>
    <property type="evidence" value="ECO:0007669"/>
    <property type="project" value="TreeGrafter"/>
</dbReference>
<dbReference type="GO" id="GO:0031956">
    <property type="term" value="F:medium-chain fatty acid-CoA ligase activity"/>
    <property type="evidence" value="ECO:0007669"/>
    <property type="project" value="TreeGrafter"/>
</dbReference>
<dbReference type="InterPro" id="IPR020845">
    <property type="entry name" value="AMP-binding_CS"/>
</dbReference>
<comment type="similarity">
    <text evidence="1">Belongs to the ATP-dependent AMP-binding enzyme family.</text>
</comment>
<dbReference type="PROSITE" id="PS00455">
    <property type="entry name" value="AMP_BINDING"/>
    <property type="match status" value="1"/>
</dbReference>
<dbReference type="SUPFAM" id="SSF56801">
    <property type="entry name" value="Acetyl-CoA synthetase-like"/>
    <property type="match status" value="1"/>
</dbReference>
<evidence type="ECO:0000256" key="2">
    <source>
        <dbReference type="ARBA" id="ARBA00022598"/>
    </source>
</evidence>
<dbReference type="Gene3D" id="3.40.50.12780">
    <property type="entry name" value="N-terminal domain of ligase-like"/>
    <property type="match status" value="1"/>
</dbReference>
<proteinExistence type="inferred from homology"/>
<protein>
    <submittedName>
        <fullName evidence="5">Acyl-CoA synthetase</fullName>
    </submittedName>
</protein>
<organism evidence="5 6">
    <name type="scientific">Mycobacterium europaeum</name>
    <dbReference type="NCBI Taxonomy" id="761804"/>
    <lineage>
        <taxon>Bacteria</taxon>
        <taxon>Bacillati</taxon>
        <taxon>Actinomycetota</taxon>
        <taxon>Actinomycetes</taxon>
        <taxon>Mycobacteriales</taxon>
        <taxon>Mycobacteriaceae</taxon>
        <taxon>Mycobacterium</taxon>
        <taxon>Mycobacterium simiae complex</taxon>
    </lineage>
</organism>
<dbReference type="InterPro" id="IPR000873">
    <property type="entry name" value="AMP-dep_synth/lig_dom"/>
</dbReference>
<dbReference type="Gene3D" id="3.30.300.30">
    <property type="match status" value="1"/>
</dbReference>
<evidence type="ECO:0000259" key="3">
    <source>
        <dbReference type="Pfam" id="PF00501"/>
    </source>
</evidence>
<dbReference type="EMBL" id="CTEC01000002">
    <property type="protein sequence ID" value="CQD18637.1"/>
    <property type="molecule type" value="Genomic_DNA"/>
</dbReference>
<evidence type="ECO:0000259" key="4">
    <source>
        <dbReference type="Pfam" id="PF13193"/>
    </source>
</evidence>
<dbReference type="Proteomes" id="UP000199601">
    <property type="component" value="Unassembled WGS sequence"/>
</dbReference>
<dbReference type="InterPro" id="IPR025110">
    <property type="entry name" value="AMP-bd_C"/>
</dbReference>